<dbReference type="InterPro" id="IPR027895">
    <property type="entry name" value="DUF4533"/>
</dbReference>
<organism evidence="2 3">
    <name type="scientific">Platysternon megacephalum</name>
    <name type="common">big-headed turtle</name>
    <dbReference type="NCBI Taxonomy" id="55544"/>
    <lineage>
        <taxon>Eukaryota</taxon>
        <taxon>Metazoa</taxon>
        <taxon>Chordata</taxon>
        <taxon>Craniata</taxon>
        <taxon>Vertebrata</taxon>
        <taxon>Euteleostomi</taxon>
        <taxon>Archelosauria</taxon>
        <taxon>Testudinata</taxon>
        <taxon>Testudines</taxon>
        <taxon>Cryptodira</taxon>
        <taxon>Durocryptodira</taxon>
        <taxon>Testudinoidea</taxon>
        <taxon>Platysternidae</taxon>
        <taxon>Platysternon</taxon>
    </lineage>
</organism>
<evidence type="ECO:0000313" key="3">
    <source>
        <dbReference type="Proteomes" id="UP000297703"/>
    </source>
</evidence>
<comment type="caution">
    <text evidence="2">The sequence shown here is derived from an EMBL/GenBank/DDBJ whole genome shotgun (WGS) entry which is preliminary data.</text>
</comment>
<dbReference type="Proteomes" id="UP000297703">
    <property type="component" value="Unassembled WGS sequence"/>
</dbReference>
<reference evidence="2 3" key="2">
    <citation type="submission" date="2019-04" db="EMBL/GenBank/DDBJ databases">
        <title>The genome sequence of big-headed turtle.</title>
        <authorList>
            <person name="Gong S."/>
        </authorList>
    </citation>
    <scope>NUCLEOTIDE SEQUENCE [LARGE SCALE GENOMIC DNA]</scope>
    <source>
        <strain evidence="2">DO16091913</strain>
        <tissue evidence="2">Muscle</tissue>
    </source>
</reference>
<protein>
    <submittedName>
        <fullName evidence="2">Putative G-protein coupled receptor 97</fullName>
    </submittedName>
</protein>
<dbReference type="EMBL" id="QXTE01000744">
    <property type="protein sequence ID" value="TFJ96201.1"/>
    <property type="molecule type" value="Genomic_DNA"/>
</dbReference>
<reference evidence="2 3" key="1">
    <citation type="submission" date="2019-04" db="EMBL/GenBank/DDBJ databases">
        <title>Draft genome of the big-headed turtle Platysternon megacephalum.</title>
        <authorList>
            <person name="Gong S."/>
        </authorList>
    </citation>
    <scope>NUCLEOTIDE SEQUENCE [LARGE SCALE GENOMIC DNA]</scope>
    <source>
        <strain evidence="2">DO16091913</strain>
        <tissue evidence="2">Muscle</tissue>
    </source>
</reference>
<proteinExistence type="predicted"/>
<keyword evidence="2" id="KW-0675">Receptor</keyword>
<evidence type="ECO:0000256" key="1">
    <source>
        <dbReference type="SAM" id="MobiDB-lite"/>
    </source>
</evidence>
<accession>A0A4D9DID7</accession>
<evidence type="ECO:0000313" key="2">
    <source>
        <dbReference type="EMBL" id="TFJ96201.1"/>
    </source>
</evidence>
<keyword evidence="3" id="KW-1185">Reference proteome</keyword>
<dbReference type="Pfam" id="PF15047">
    <property type="entry name" value="DUF4533"/>
    <property type="match status" value="1"/>
</dbReference>
<dbReference type="AlphaFoldDB" id="A0A4D9DID7"/>
<sequence length="132" mass="14649">MLSLFSGTESERQRLVRAGRSPHDSLQGCISSTHALLRLNQHLDTSVSLEPVGGRVCVEENLERLLWTAREMHAAAEQTDKHVRKNASRDMYARMASPHTSLQEKGAIVRDFHQATMGIFDNISLPSPGTPT</sequence>
<feature type="region of interest" description="Disordered" evidence="1">
    <location>
        <begin position="1"/>
        <end position="23"/>
    </location>
</feature>
<gene>
    <name evidence="2" type="ORF">DR999_PMT22030</name>
</gene>
<dbReference type="OrthoDB" id="6112619at2759"/>
<name>A0A4D9DID7_9SAUR</name>